<evidence type="ECO:0000313" key="2">
    <source>
        <dbReference type="EMBL" id="KAA8519073.1"/>
    </source>
</evidence>
<name>A0A5J4ZJY8_9ASTE</name>
<keyword evidence="3" id="KW-1185">Reference proteome</keyword>
<proteinExistence type="predicted"/>
<dbReference type="EMBL" id="CM018049">
    <property type="protein sequence ID" value="KAA8519073.1"/>
    <property type="molecule type" value="Genomic_DNA"/>
</dbReference>
<evidence type="ECO:0000256" key="1">
    <source>
        <dbReference type="SAM" id="MobiDB-lite"/>
    </source>
</evidence>
<gene>
    <name evidence="2" type="ORF">F0562_013329</name>
</gene>
<accession>A0A5J4ZJY8</accession>
<dbReference type="AlphaFoldDB" id="A0A5J4ZJY8"/>
<evidence type="ECO:0000313" key="3">
    <source>
        <dbReference type="Proteomes" id="UP000325577"/>
    </source>
</evidence>
<protein>
    <submittedName>
        <fullName evidence="2">Uncharacterized protein</fullName>
    </submittedName>
</protein>
<organism evidence="2 3">
    <name type="scientific">Nyssa sinensis</name>
    <dbReference type="NCBI Taxonomy" id="561372"/>
    <lineage>
        <taxon>Eukaryota</taxon>
        <taxon>Viridiplantae</taxon>
        <taxon>Streptophyta</taxon>
        <taxon>Embryophyta</taxon>
        <taxon>Tracheophyta</taxon>
        <taxon>Spermatophyta</taxon>
        <taxon>Magnoliopsida</taxon>
        <taxon>eudicotyledons</taxon>
        <taxon>Gunneridae</taxon>
        <taxon>Pentapetalae</taxon>
        <taxon>asterids</taxon>
        <taxon>Cornales</taxon>
        <taxon>Nyssaceae</taxon>
        <taxon>Nyssa</taxon>
    </lineage>
</organism>
<dbReference type="Proteomes" id="UP000325577">
    <property type="component" value="Linkage Group LG6"/>
</dbReference>
<feature type="region of interest" description="Disordered" evidence="1">
    <location>
        <begin position="86"/>
        <end position="120"/>
    </location>
</feature>
<reference evidence="2 3" key="1">
    <citation type="submission" date="2019-09" db="EMBL/GenBank/DDBJ databases">
        <title>A chromosome-level genome assembly of the Chinese tupelo Nyssa sinensis.</title>
        <authorList>
            <person name="Yang X."/>
            <person name="Kang M."/>
            <person name="Yang Y."/>
            <person name="Xiong H."/>
            <person name="Wang M."/>
            <person name="Zhang Z."/>
            <person name="Wang Z."/>
            <person name="Wu H."/>
            <person name="Ma T."/>
            <person name="Liu J."/>
            <person name="Xi Z."/>
        </authorList>
    </citation>
    <scope>NUCLEOTIDE SEQUENCE [LARGE SCALE GENOMIC DNA]</scope>
    <source>
        <strain evidence="2">J267</strain>
        <tissue evidence="2">Leaf</tissue>
    </source>
</reference>
<sequence length="120" mass="13178">MGKARRSVVAAAVAFGDEQGMTDLWQSTHCVQPLLHNPWDRLCRHSNDILVSVKFDGGDDGWEFKDGRVMLTNGMIQNLANARTPVFTNDSKSPRTLPSPDGVIGSAQLPCELDNQVEPE</sequence>
<feature type="compositionally biased region" description="Polar residues" evidence="1">
    <location>
        <begin position="86"/>
        <end position="96"/>
    </location>
</feature>